<sequence length="1112" mass="122571">MSATDKLNGKGRRGVIGRGGRFAPSTPLHMTTRRRAKDSNVDPSSSLNGSPDDDEDRQSSHDDERPTTSHSEMSQLTTNARLPELSRFGGSPGPVDATMNDGTGENGRATSPLKSFSPSQRAGSFPRKRKRTSPSLQASADDLMVPSTPSQQDQSPGVEMRDVEEIANTSQQSDREASDESTHAPDHINDTVAMDVETVGATPMVSVAASPESSVSEDDELPGPKPAQLNGNEGVESVHSNNQNMDDDAEDVEDEDDVDDQLQSEDESRPVKRVGGRKRAVHPDDQVEIAMRRSLDIRKAYRNTVRDLKVILAEIAQRNVDNLITDPTAHEEATEHDVVAAGLETAFEKRCDFLKTQQRLGREQLENRLVHERQIAQAKVQLQLQDLEEAFLDRIEREMLVIERAARITPAADYDTDDDDEFIPRPKRTRYDFERGQAMDHMFDSRSRHAVETEYAFEKMGKRFDMQKELDMYQGEEKPMGMERFAVMDPTIRDAAVARKTSVANMHTIAEAASEVERIAGIPMIPNEEAHGLQLLGNLATRPSIVVPAQEALREKQAQGSTIQETLTGHAPAHTAEGPTPTAARTQRTPRIEFTASPRARQLLDERYDATNATPPSRPSQTSTRSSAILAPLDDSRQGEPHLPSPSYGKEAVNGLPPSAASSSEERRQHLPDPPPFSLHAPLERLGSQPVTDQTGTSEHGLRGQFHATSHPDSRELLTALSDMAPEPSVANSDYDFMYRRPPQSELSEAPRLGVSDDGRRHAANGEPSWPHNVLHTTPQERAASPGATDYRQHWPADSPFAHPSFAPDAPELRQSSRSSMSLKQEAQLDSNHAGDRFHGRKSSQSQEKGGKAGRNKTNKAERNGASRRAHKNKHKEKRPPALGGLGFTGPSHAGAGLPLHSPGERTPSVAPWQPPVPPHPGSLPRQQFPHPMAPPPHFGQFRGPEPLPLEQWHGDYRGPQHQHRNSFPPPQQPPHWPQPQSPLFALPSALQHPPPPPHGMPLEQFRPHPHYAHPPPTPHYQPPPPMPHHAPHPPPSPGSWGPQYGGPALAPAPPDPRFHQPGLGPGPNRLPAFAQQQRHNDGHRRRTQSEAQQPEQKWNAYQYKGPGSSRK</sequence>
<dbReference type="Proteomes" id="UP000308549">
    <property type="component" value="Unassembled WGS sequence"/>
</dbReference>
<feature type="compositionally biased region" description="Basic and acidic residues" evidence="1">
    <location>
        <begin position="57"/>
        <end position="67"/>
    </location>
</feature>
<protein>
    <submittedName>
        <fullName evidence="2">Uncharacterized protein</fullName>
    </submittedName>
</protein>
<feature type="compositionally biased region" description="Pro residues" evidence="1">
    <location>
        <begin position="1013"/>
        <end position="1038"/>
    </location>
</feature>
<evidence type="ECO:0000313" key="3">
    <source>
        <dbReference type="Proteomes" id="UP000308549"/>
    </source>
</evidence>
<feature type="compositionally biased region" description="Acidic residues" evidence="1">
    <location>
        <begin position="245"/>
        <end position="265"/>
    </location>
</feature>
<feature type="compositionally biased region" description="Pro residues" evidence="1">
    <location>
        <begin position="913"/>
        <end position="922"/>
    </location>
</feature>
<gene>
    <name evidence="2" type="ORF">B0A50_06873</name>
</gene>
<dbReference type="EMBL" id="NAJL01000047">
    <property type="protein sequence ID" value="TKA24133.1"/>
    <property type="molecule type" value="Genomic_DNA"/>
</dbReference>
<evidence type="ECO:0000313" key="2">
    <source>
        <dbReference type="EMBL" id="TKA24133.1"/>
    </source>
</evidence>
<reference evidence="2 3" key="1">
    <citation type="submission" date="2017-03" db="EMBL/GenBank/DDBJ databases">
        <title>Genomes of endolithic fungi from Antarctica.</title>
        <authorList>
            <person name="Coleine C."/>
            <person name="Masonjones S."/>
            <person name="Stajich J.E."/>
        </authorList>
    </citation>
    <scope>NUCLEOTIDE SEQUENCE [LARGE SCALE GENOMIC DNA]</scope>
    <source>
        <strain evidence="2 3">CCFEE 6315</strain>
    </source>
</reference>
<feature type="compositionally biased region" description="Polar residues" evidence="1">
    <location>
        <begin position="814"/>
        <end position="831"/>
    </location>
</feature>
<keyword evidence="3" id="KW-1185">Reference proteome</keyword>
<name>A0A4U0TPW9_9PEZI</name>
<dbReference type="AlphaFoldDB" id="A0A4U0TPW9"/>
<organism evidence="2 3">
    <name type="scientific">Salinomyces thailandicus</name>
    <dbReference type="NCBI Taxonomy" id="706561"/>
    <lineage>
        <taxon>Eukaryota</taxon>
        <taxon>Fungi</taxon>
        <taxon>Dikarya</taxon>
        <taxon>Ascomycota</taxon>
        <taxon>Pezizomycotina</taxon>
        <taxon>Dothideomycetes</taxon>
        <taxon>Dothideomycetidae</taxon>
        <taxon>Mycosphaerellales</taxon>
        <taxon>Teratosphaeriaceae</taxon>
        <taxon>Salinomyces</taxon>
    </lineage>
</organism>
<feature type="compositionally biased region" description="Low complexity" evidence="1">
    <location>
        <begin position="579"/>
        <end position="589"/>
    </location>
</feature>
<feature type="compositionally biased region" description="Polar residues" evidence="1">
    <location>
        <begin position="689"/>
        <end position="698"/>
    </location>
</feature>
<feature type="region of interest" description="Disordered" evidence="1">
    <location>
        <begin position="1"/>
        <end position="280"/>
    </location>
</feature>
<accession>A0A4U0TPW9</accession>
<evidence type="ECO:0000256" key="1">
    <source>
        <dbReference type="SAM" id="MobiDB-lite"/>
    </source>
</evidence>
<feature type="compositionally biased region" description="Polar residues" evidence="1">
    <location>
        <begin position="100"/>
        <end position="122"/>
    </location>
</feature>
<feature type="region of interest" description="Disordered" evidence="1">
    <location>
        <begin position="634"/>
        <end position="1112"/>
    </location>
</feature>
<comment type="caution">
    <text evidence="2">The sequence shown here is derived from an EMBL/GenBank/DDBJ whole genome shotgun (WGS) entry which is preliminary data.</text>
</comment>
<feature type="compositionally biased region" description="Basic and acidic residues" evidence="1">
    <location>
        <begin position="173"/>
        <end position="189"/>
    </location>
</feature>
<feature type="region of interest" description="Disordered" evidence="1">
    <location>
        <begin position="569"/>
        <end position="602"/>
    </location>
</feature>
<feature type="compositionally biased region" description="Basic residues" evidence="1">
    <location>
        <begin position="271"/>
        <end position="280"/>
    </location>
</feature>
<feature type="compositionally biased region" description="Low complexity" evidence="1">
    <location>
        <begin position="1039"/>
        <end position="1050"/>
    </location>
</feature>
<dbReference type="OrthoDB" id="4188028at2759"/>
<feature type="compositionally biased region" description="Basic residues" evidence="1">
    <location>
        <begin position="866"/>
        <end position="878"/>
    </location>
</feature>
<feature type="compositionally biased region" description="Pro residues" evidence="1">
    <location>
        <begin position="968"/>
        <end position="981"/>
    </location>
</feature>
<feature type="compositionally biased region" description="Low complexity" evidence="1">
    <location>
        <begin position="205"/>
        <end position="214"/>
    </location>
</feature>
<feature type="compositionally biased region" description="Polar residues" evidence="1">
    <location>
        <begin position="68"/>
        <end position="80"/>
    </location>
</feature>
<proteinExistence type="predicted"/>